<organism evidence="2 3">
    <name type="scientific">Gracilibacillus dipsosauri</name>
    <dbReference type="NCBI Taxonomy" id="178340"/>
    <lineage>
        <taxon>Bacteria</taxon>
        <taxon>Bacillati</taxon>
        <taxon>Bacillota</taxon>
        <taxon>Bacilli</taxon>
        <taxon>Bacillales</taxon>
        <taxon>Bacillaceae</taxon>
        <taxon>Gracilibacillus</taxon>
    </lineage>
</organism>
<accession>A0A317KW68</accession>
<keyword evidence="3" id="KW-1185">Reference proteome</keyword>
<keyword evidence="1" id="KW-0472">Membrane</keyword>
<reference evidence="2 3" key="1">
    <citation type="submission" date="2018-05" db="EMBL/GenBank/DDBJ databases">
        <title>Genomic analysis of Gracilibacillus dipsosauri DD1 reveals novel features of a salt-tolerant amylase.</title>
        <authorList>
            <person name="Deutch C.E."/>
            <person name="Yang S."/>
        </authorList>
    </citation>
    <scope>NUCLEOTIDE SEQUENCE [LARGE SCALE GENOMIC DNA]</scope>
    <source>
        <strain evidence="2 3">DD1</strain>
    </source>
</reference>
<dbReference type="EMBL" id="QGTD01000013">
    <property type="protein sequence ID" value="PWU67741.1"/>
    <property type="molecule type" value="Genomic_DNA"/>
</dbReference>
<evidence type="ECO:0000256" key="1">
    <source>
        <dbReference type="SAM" id="Phobius"/>
    </source>
</evidence>
<dbReference type="RefSeq" id="WP_109985067.1">
    <property type="nucleotide sequence ID" value="NZ_JAJUIE010000095.1"/>
</dbReference>
<keyword evidence="1" id="KW-1133">Transmembrane helix</keyword>
<evidence type="ECO:0000313" key="2">
    <source>
        <dbReference type="EMBL" id="PWU67741.1"/>
    </source>
</evidence>
<comment type="caution">
    <text evidence="2">The sequence shown here is derived from an EMBL/GenBank/DDBJ whole genome shotgun (WGS) entry which is preliminary data.</text>
</comment>
<gene>
    <name evidence="2" type="ORF">DLJ74_14910</name>
</gene>
<dbReference type="InterPro" id="IPR021324">
    <property type="entry name" value="DUF2929"/>
</dbReference>
<proteinExistence type="predicted"/>
<dbReference type="Proteomes" id="UP000245624">
    <property type="component" value="Unassembled WGS sequence"/>
</dbReference>
<evidence type="ECO:0000313" key="3">
    <source>
        <dbReference type="Proteomes" id="UP000245624"/>
    </source>
</evidence>
<protein>
    <submittedName>
        <fullName evidence="2">DUF2929 domain-containing protein</fullName>
    </submittedName>
</protein>
<name>A0A317KW68_9BACI</name>
<keyword evidence="1" id="KW-0812">Transmembrane</keyword>
<feature type="transmembrane region" description="Helical" evidence="1">
    <location>
        <begin position="7"/>
        <end position="25"/>
    </location>
</feature>
<sequence>MKYIMTIVWAVIISFVIGYVLASMAGETLHVPSVLSLAAIFSIIVILLGDGVLKESN</sequence>
<dbReference type="Pfam" id="PF11151">
    <property type="entry name" value="DUF2929"/>
    <property type="match status" value="1"/>
</dbReference>
<dbReference type="OrthoDB" id="2440739at2"/>
<feature type="transmembrane region" description="Helical" evidence="1">
    <location>
        <begin position="31"/>
        <end position="53"/>
    </location>
</feature>
<dbReference type="AlphaFoldDB" id="A0A317KW68"/>